<dbReference type="Pfam" id="PF06259">
    <property type="entry name" value="Abhydrolase_8"/>
    <property type="match status" value="1"/>
</dbReference>
<protein>
    <submittedName>
        <fullName evidence="2">Alpha/beta hydrolase</fullName>
    </submittedName>
</protein>
<dbReference type="GO" id="GO:0016787">
    <property type="term" value="F:hydrolase activity"/>
    <property type="evidence" value="ECO:0007669"/>
    <property type="project" value="UniProtKB-KW"/>
</dbReference>
<dbReference type="EMBL" id="JBEUKS010000010">
    <property type="protein sequence ID" value="MFC1441706.1"/>
    <property type="molecule type" value="Genomic_DNA"/>
</dbReference>
<reference evidence="2 3" key="1">
    <citation type="submission" date="2024-06" db="EMBL/GenBank/DDBJ databases">
        <authorList>
            <person name="Lee S.D."/>
        </authorList>
    </citation>
    <scope>NUCLEOTIDE SEQUENCE [LARGE SCALE GENOMIC DNA]</scope>
    <source>
        <strain evidence="2 3">N1-10</strain>
    </source>
</reference>
<evidence type="ECO:0000313" key="3">
    <source>
        <dbReference type="Proteomes" id="UP001592581"/>
    </source>
</evidence>
<name>A0ABV6XTX0_9ACTN</name>
<evidence type="ECO:0000313" key="2">
    <source>
        <dbReference type="EMBL" id="MFC1441706.1"/>
    </source>
</evidence>
<feature type="domain" description="DUF1023" evidence="1">
    <location>
        <begin position="254"/>
        <end position="424"/>
    </location>
</feature>
<keyword evidence="3" id="KW-1185">Reference proteome</keyword>
<accession>A0ABV6XTX0</accession>
<keyword evidence="2" id="KW-0378">Hydrolase</keyword>
<proteinExistence type="predicted"/>
<dbReference type="SUPFAM" id="SSF53474">
    <property type="entry name" value="alpha/beta-Hydrolases"/>
    <property type="match status" value="1"/>
</dbReference>
<evidence type="ECO:0000259" key="1">
    <source>
        <dbReference type="Pfam" id="PF06259"/>
    </source>
</evidence>
<comment type="caution">
    <text evidence="2">The sequence shown here is derived from an EMBL/GenBank/DDBJ whole genome shotgun (WGS) entry which is preliminary data.</text>
</comment>
<dbReference type="RefSeq" id="WP_380566780.1">
    <property type="nucleotide sequence ID" value="NZ_JBEUKS010000010.1"/>
</dbReference>
<dbReference type="InterPro" id="IPR029058">
    <property type="entry name" value="AB_hydrolase_fold"/>
</dbReference>
<dbReference type="InterPro" id="IPR010427">
    <property type="entry name" value="DUF1023"/>
</dbReference>
<organism evidence="2 3">
    <name type="scientific">Streptacidiphilus jeojiensis</name>
    <dbReference type="NCBI Taxonomy" id="3229225"/>
    <lineage>
        <taxon>Bacteria</taxon>
        <taxon>Bacillati</taxon>
        <taxon>Actinomycetota</taxon>
        <taxon>Actinomycetes</taxon>
        <taxon>Kitasatosporales</taxon>
        <taxon>Streptomycetaceae</taxon>
        <taxon>Streptacidiphilus</taxon>
    </lineage>
</organism>
<sequence length="507" mass="51840">MSPLPGQVAELQVGAMASAGRACDALARELAEQAAVVSGARCATGEAWQGEAAFRAGLAVDADRLRLIAAGEQMQGLAVLLTQYAEELRETSGAVRAVLHNGDSNVAALAVAMAKAAEVDGRCAAELLRSAAQARDGSALDLPTATTQLASATALVAGSLPPRGSSPAQVRDWWRRRSADERRMIIADAPQLIGSLDGIPCADRDRANRVLLDRLIDTDGEVSRRAALTAVRERLRYRRDGAPSTLLLSIGVEGQGQGRAVLAFGDPDRAADVAVYVPGMGTTLADVAGKDGARALAVHDAAAALAPRSRPTSSVVWLGYDPPSGFPEGASPARAVAGAARYGGFLAGLRATNARGTPPHLTAIGHSYGSLLVGKAAQRPGGIAADEIVLLGSPGTGAVRAEQLGMEPGHVWAAAAPDDPVTERLPAPPRLLASLLAGHAPAALLPVQLGAAHRARGWFGTRPADPAFGARLLPAEDGPDGNPHSHYLDPGSPTLAALAAVVTAPPP</sequence>
<dbReference type="Proteomes" id="UP001592581">
    <property type="component" value="Unassembled WGS sequence"/>
</dbReference>
<gene>
    <name evidence="2" type="ORF">ABUW04_25975</name>
</gene>